<gene>
    <name evidence="2" type="ORF">KIN20_026828</name>
</gene>
<accession>A0AAD5QYT9</accession>
<comment type="caution">
    <text evidence="2">The sequence shown here is derived from an EMBL/GenBank/DDBJ whole genome shotgun (WGS) entry which is preliminary data.</text>
</comment>
<dbReference type="EMBL" id="JAHQIW010005493">
    <property type="protein sequence ID" value="KAJ1366224.1"/>
    <property type="molecule type" value="Genomic_DNA"/>
</dbReference>
<proteinExistence type="predicted"/>
<feature type="region of interest" description="Disordered" evidence="1">
    <location>
        <begin position="66"/>
        <end position="90"/>
    </location>
</feature>
<evidence type="ECO:0000313" key="2">
    <source>
        <dbReference type="EMBL" id="KAJ1366224.1"/>
    </source>
</evidence>
<feature type="compositionally biased region" description="Polar residues" evidence="1">
    <location>
        <begin position="76"/>
        <end position="90"/>
    </location>
</feature>
<reference evidence="2" key="1">
    <citation type="submission" date="2021-06" db="EMBL/GenBank/DDBJ databases">
        <title>Parelaphostrongylus tenuis whole genome reference sequence.</title>
        <authorList>
            <person name="Garwood T.J."/>
            <person name="Larsen P.A."/>
            <person name="Fountain-Jones N.M."/>
            <person name="Garbe J.R."/>
            <person name="Macchietto M.G."/>
            <person name="Kania S.A."/>
            <person name="Gerhold R.W."/>
            <person name="Richards J.E."/>
            <person name="Wolf T.M."/>
        </authorList>
    </citation>
    <scope>NUCLEOTIDE SEQUENCE</scope>
    <source>
        <strain evidence="2">MNPRO001-30</strain>
        <tissue evidence="2">Meninges</tissue>
    </source>
</reference>
<evidence type="ECO:0000313" key="3">
    <source>
        <dbReference type="Proteomes" id="UP001196413"/>
    </source>
</evidence>
<sequence length="90" mass="9926">MVSKDDSKEKDLLEKNGRYGPSFDESVLNSKRSVTKGLNEEIFYGICYSLRADTLMVGINENAGAGNQKSRLVDTSDPNLPSRSGCSYAW</sequence>
<feature type="region of interest" description="Disordered" evidence="1">
    <location>
        <begin position="1"/>
        <end position="24"/>
    </location>
</feature>
<protein>
    <submittedName>
        <fullName evidence="2">Uncharacterized protein</fullName>
    </submittedName>
</protein>
<feature type="compositionally biased region" description="Basic and acidic residues" evidence="1">
    <location>
        <begin position="1"/>
        <end position="17"/>
    </location>
</feature>
<evidence type="ECO:0000256" key="1">
    <source>
        <dbReference type="SAM" id="MobiDB-lite"/>
    </source>
</evidence>
<organism evidence="2 3">
    <name type="scientific">Parelaphostrongylus tenuis</name>
    <name type="common">Meningeal worm</name>
    <dbReference type="NCBI Taxonomy" id="148309"/>
    <lineage>
        <taxon>Eukaryota</taxon>
        <taxon>Metazoa</taxon>
        <taxon>Ecdysozoa</taxon>
        <taxon>Nematoda</taxon>
        <taxon>Chromadorea</taxon>
        <taxon>Rhabditida</taxon>
        <taxon>Rhabditina</taxon>
        <taxon>Rhabditomorpha</taxon>
        <taxon>Strongyloidea</taxon>
        <taxon>Metastrongylidae</taxon>
        <taxon>Parelaphostrongylus</taxon>
    </lineage>
</organism>
<keyword evidence="3" id="KW-1185">Reference proteome</keyword>
<name>A0AAD5QYT9_PARTN</name>
<dbReference type="Proteomes" id="UP001196413">
    <property type="component" value="Unassembled WGS sequence"/>
</dbReference>
<dbReference type="AlphaFoldDB" id="A0AAD5QYT9"/>